<feature type="transmembrane region" description="Helical" evidence="2">
    <location>
        <begin position="34"/>
        <end position="55"/>
    </location>
</feature>
<evidence type="ECO:0000256" key="2">
    <source>
        <dbReference type="SAM" id="Phobius"/>
    </source>
</evidence>
<reference evidence="4 5" key="1">
    <citation type="journal article" date="2011" name="J. Bacteriol.">
        <title>Complete genome sequence of Haloarcula hispanica, a model haloarchaeon for studying genetics, metabolism, and virus-host interaction.</title>
        <authorList>
            <person name="Liu H."/>
            <person name="Wu Z."/>
            <person name="Li M."/>
            <person name="Zhang F."/>
            <person name="Zheng H."/>
            <person name="Han J."/>
            <person name="Liu J."/>
            <person name="Zhou J."/>
            <person name="Wang S."/>
            <person name="Xiang H."/>
        </authorList>
    </citation>
    <scope>NUCLEOTIDE SEQUENCE [LARGE SCALE GENOMIC DNA]</scope>
    <source>
        <strain evidence="5">ATCC 33960 / DSM 4426 / JCM 8911 / NBRC 102182 / NCIMB 2187 / VKM B-1755</strain>
    </source>
</reference>
<dbReference type="KEGG" id="hhi:HAH_4069"/>
<dbReference type="SUPFAM" id="SSF52540">
    <property type="entry name" value="P-loop containing nucleoside triphosphate hydrolases"/>
    <property type="match status" value="1"/>
</dbReference>
<dbReference type="InterPro" id="IPR002789">
    <property type="entry name" value="HerA_central"/>
</dbReference>
<dbReference type="HOGENOM" id="CLU_009097_4_1_2"/>
<accession>G0HZE9</accession>
<keyword evidence="2" id="KW-0472">Membrane</keyword>
<dbReference type="eggNOG" id="arCOG04035">
    <property type="taxonomic scope" value="Archaea"/>
</dbReference>
<sequence length="797" mass="88915">MQHLIMFQTGGIASMTKSVYALFGFEWVVNTYGVWPSFGLLFGGAMILGAAGIAISEVLSQDGRQSATAGTTLSSMLGSNGSKTSVDTADDDVVTEAARRLQQSDETITQEKLSHYIENVKRDQNSDQNGRTGVINDPIERSESAGLAVSPERIIESKSYIKRLGDQGAEKYARSLIIADYPSRVAPGWLDKLFTNGLSVNGTELRLSYHIFPRDSDKMQQKLNVRATRLTSQIRRKKSDGKLNTIEEENQLQHVERLREGLTEGSTKLFDFGVYFEILADDEDTLKEGTQELKQILSQVNAKVTTLYDRQLQAQQSMAPLANDQIRNTQIMDLDALGTAFPFTDRSVVESTGVLMGFHMSTNAPIVVDRFEQSGHNMLISGKIGSGKSYLAKLTLWRRLMMDPETEVLIIDPVGGFSDVVEAVDGQRVTIDGRSRINPLDIKQVDNIDDVEGDPYDDKIRSVMGLFESHFQGKRELSKEEEGVLRRAIRYAYLERGITKDVSTHNQQSPVIQDVLDVLARMANGSPPGEFLNVPETVQSEITTINTETSIEDREQAERLADYAQSVLLGLEEFKKGGQRANLNGDTNVHLQDRVVQFDLSSVADGSNEGLIMHIVLDWLFQRAKANTGKMVVMIDEAHYMLGHEQALDMLNLFSRHSRHYGSGLTLISQTVDEFMTDPKAKEIYDQCDIRALMRHQDIGEEAIDALDLTPRERDFVLQAQAGNSADYSESLLSVSDAGKMRMRVMSNDFEHHVIDGDMNVWAFLYDNDLIDWGDIPDHEEQAVEQILNMNASSALS</sequence>
<dbReference type="InterPro" id="IPR051162">
    <property type="entry name" value="T4SS_component"/>
</dbReference>
<dbReference type="Proteomes" id="UP000005629">
    <property type="component" value="Chromosome II"/>
</dbReference>
<gene>
    <name evidence="4" type="primary">trwB3</name>
    <name evidence="4" type="ordered locus">HAH_4069</name>
</gene>
<evidence type="ECO:0000313" key="4">
    <source>
        <dbReference type="EMBL" id="AEM58744.1"/>
    </source>
</evidence>
<dbReference type="Pfam" id="PF01935">
    <property type="entry name" value="DUF87"/>
    <property type="match status" value="1"/>
</dbReference>
<dbReference type="eggNOG" id="arCOG07496">
    <property type="taxonomic scope" value="Archaea"/>
</dbReference>
<keyword evidence="2" id="KW-1133">Transmembrane helix</keyword>
<protein>
    <submittedName>
        <fullName evidence="4">Type IV secretory pathway VirB4 protein-like protein</fullName>
    </submittedName>
</protein>
<dbReference type="InterPro" id="IPR027417">
    <property type="entry name" value="P-loop_NTPase"/>
</dbReference>
<name>G0HZE9_HALHT</name>
<evidence type="ECO:0000313" key="5">
    <source>
        <dbReference type="Proteomes" id="UP000005629"/>
    </source>
</evidence>
<dbReference type="EMBL" id="CP002922">
    <property type="protein sequence ID" value="AEM58744.1"/>
    <property type="molecule type" value="Genomic_DNA"/>
</dbReference>
<dbReference type="GeneID" id="25154388"/>
<dbReference type="Gene3D" id="1.10.8.730">
    <property type="match status" value="1"/>
</dbReference>
<organism evidence="4 5">
    <name type="scientific">Haloarcula hispanica (strain ATCC 33960 / DSM 4426 / JCM 8911 / NBRC 102182 / NCIMB 2187 / VKM B-1755)</name>
    <dbReference type="NCBI Taxonomy" id="634497"/>
    <lineage>
        <taxon>Archaea</taxon>
        <taxon>Methanobacteriati</taxon>
        <taxon>Methanobacteriota</taxon>
        <taxon>Stenosarchaea group</taxon>
        <taxon>Halobacteria</taxon>
        <taxon>Halobacteriales</taxon>
        <taxon>Haloarculaceae</taxon>
        <taxon>Haloarcula</taxon>
    </lineage>
</organism>
<evidence type="ECO:0000256" key="1">
    <source>
        <dbReference type="SAM" id="MobiDB-lite"/>
    </source>
</evidence>
<dbReference type="STRING" id="634497.HAH_4069"/>
<dbReference type="Gene3D" id="3.40.50.300">
    <property type="entry name" value="P-loop containing nucleotide triphosphate hydrolases"/>
    <property type="match status" value="1"/>
</dbReference>
<feature type="region of interest" description="Disordered" evidence="1">
    <location>
        <begin position="123"/>
        <end position="147"/>
    </location>
</feature>
<evidence type="ECO:0000259" key="3">
    <source>
        <dbReference type="SMART" id="SM00382"/>
    </source>
</evidence>
<dbReference type="PANTHER" id="PTHR30121:SF6">
    <property type="entry name" value="SLR6007 PROTEIN"/>
    <property type="match status" value="1"/>
</dbReference>
<feature type="domain" description="AAA+ ATPase" evidence="3">
    <location>
        <begin position="374"/>
        <end position="710"/>
    </location>
</feature>
<dbReference type="RefSeq" id="WP_014030626.1">
    <property type="nucleotide sequence ID" value="NC_015943.1"/>
</dbReference>
<dbReference type="OrthoDB" id="308309at2157"/>
<keyword evidence="2" id="KW-0812">Transmembrane</keyword>
<proteinExistence type="predicted"/>
<dbReference type="SMART" id="SM00382">
    <property type="entry name" value="AAA"/>
    <property type="match status" value="1"/>
</dbReference>
<dbReference type="InterPro" id="IPR003593">
    <property type="entry name" value="AAA+_ATPase"/>
</dbReference>
<dbReference type="PANTHER" id="PTHR30121">
    <property type="entry name" value="UNCHARACTERIZED PROTEIN YJGR-RELATED"/>
    <property type="match status" value="1"/>
</dbReference>
<dbReference type="AlphaFoldDB" id="G0HZE9"/>